<gene>
    <name evidence="2" type="ORF">BDK51DRAFT_46302</name>
</gene>
<accession>A0A4P9W8M6</accession>
<name>A0A4P9W8M6_9FUNG</name>
<protein>
    <submittedName>
        <fullName evidence="2">Uncharacterized protein</fullName>
    </submittedName>
</protein>
<reference evidence="3" key="1">
    <citation type="journal article" date="2018" name="Nat. Microbiol.">
        <title>Leveraging single-cell genomics to expand the fungal tree of life.</title>
        <authorList>
            <person name="Ahrendt S.R."/>
            <person name="Quandt C.A."/>
            <person name="Ciobanu D."/>
            <person name="Clum A."/>
            <person name="Salamov A."/>
            <person name="Andreopoulos B."/>
            <person name="Cheng J.F."/>
            <person name="Woyke T."/>
            <person name="Pelin A."/>
            <person name="Henrissat B."/>
            <person name="Reynolds N.K."/>
            <person name="Benny G.L."/>
            <person name="Smith M.E."/>
            <person name="James T.Y."/>
            <person name="Grigoriev I.V."/>
        </authorList>
    </citation>
    <scope>NUCLEOTIDE SEQUENCE [LARGE SCALE GENOMIC DNA]</scope>
</reference>
<keyword evidence="3" id="KW-1185">Reference proteome</keyword>
<proteinExistence type="predicted"/>
<dbReference type="AlphaFoldDB" id="A0A4P9W8M6"/>
<sequence>MRIEEKHLGGKEKTRSVENVLGEPTASYRPLPLPPQHSNTPLPSPATHPRKQFSPSGGVSDERCVVLANSGGGRVSDGGRGRRRRGVLRGLLVWPAKAKTIGVVGLRCARRANRSKRLGLPEYPGNRRVLPARGPCKYSETFGTLCGKNVLDLLGSNSVEASQGSTGHDRENMMIWGSSIQTSPPPDPIFHFSCSTSNVPVQQTVPCY</sequence>
<evidence type="ECO:0000313" key="2">
    <source>
        <dbReference type="EMBL" id="RKO87150.1"/>
    </source>
</evidence>
<organism evidence="2 3">
    <name type="scientific">Blyttiomyces helicus</name>
    <dbReference type="NCBI Taxonomy" id="388810"/>
    <lineage>
        <taxon>Eukaryota</taxon>
        <taxon>Fungi</taxon>
        <taxon>Fungi incertae sedis</taxon>
        <taxon>Chytridiomycota</taxon>
        <taxon>Chytridiomycota incertae sedis</taxon>
        <taxon>Chytridiomycetes</taxon>
        <taxon>Chytridiomycetes incertae sedis</taxon>
        <taxon>Blyttiomyces</taxon>
    </lineage>
</organism>
<dbReference type="EMBL" id="KZ997638">
    <property type="protein sequence ID" value="RKO87150.1"/>
    <property type="molecule type" value="Genomic_DNA"/>
</dbReference>
<evidence type="ECO:0000313" key="3">
    <source>
        <dbReference type="Proteomes" id="UP000269721"/>
    </source>
</evidence>
<evidence type="ECO:0000256" key="1">
    <source>
        <dbReference type="SAM" id="MobiDB-lite"/>
    </source>
</evidence>
<feature type="compositionally biased region" description="Basic and acidic residues" evidence="1">
    <location>
        <begin position="1"/>
        <end position="16"/>
    </location>
</feature>
<feature type="region of interest" description="Disordered" evidence="1">
    <location>
        <begin position="1"/>
        <end position="59"/>
    </location>
</feature>
<dbReference type="Proteomes" id="UP000269721">
    <property type="component" value="Unassembled WGS sequence"/>
</dbReference>